<dbReference type="EMBL" id="PGOL01000130">
    <property type="protein sequence ID" value="PKI76110.1"/>
    <property type="molecule type" value="Genomic_DNA"/>
</dbReference>
<proteinExistence type="predicted"/>
<evidence type="ECO:0000313" key="1">
    <source>
        <dbReference type="EMBL" id="PKI76110.1"/>
    </source>
</evidence>
<accession>A0A2I0L656</accession>
<reference evidence="1 2" key="1">
    <citation type="submission" date="2017-11" db="EMBL/GenBank/DDBJ databases">
        <title>De-novo sequencing of pomegranate (Punica granatum L.) genome.</title>
        <authorList>
            <person name="Akparov Z."/>
            <person name="Amiraslanov A."/>
            <person name="Hajiyeva S."/>
            <person name="Abbasov M."/>
            <person name="Kaur K."/>
            <person name="Hamwieh A."/>
            <person name="Solovyev V."/>
            <person name="Salamov A."/>
            <person name="Braich B."/>
            <person name="Kosarev P."/>
            <person name="Mahmoud A."/>
            <person name="Hajiyev E."/>
            <person name="Babayeva S."/>
            <person name="Izzatullayeva V."/>
            <person name="Mammadov A."/>
            <person name="Mammadov A."/>
            <person name="Sharifova S."/>
            <person name="Ojaghi J."/>
            <person name="Eynullazada K."/>
            <person name="Bayramov B."/>
            <person name="Abdulazimova A."/>
            <person name="Shahmuradov I."/>
        </authorList>
    </citation>
    <scope>NUCLEOTIDE SEQUENCE [LARGE SCALE GENOMIC DNA]</scope>
    <source>
        <strain evidence="2">cv. AG2017</strain>
        <tissue evidence="1">Leaf</tissue>
    </source>
</reference>
<name>A0A2I0L656_PUNGR</name>
<dbReference type="Pfam" id="PF14223">
    <property type="entry name" value="Retrotran_gag_2"/>
    <property type="match status" value="1"/>
</dbReference>
<dbReference type="AlphaFoldDB" id="A0A2I0L656"/>
<evidence type="ECO:0008006" key="3">
    <source>
        <dbReference type="Google" id="ProtNLM"/>
    </source>
</evidence>
<sequence length="168" mass="19616">MEEYTGSMFKLNATNYSIWKYWMEDLLFCRDLYDSIKGDSTKPKDKDDNLGTSKSETIDLIRQLIDNNIYHHVAQVTDVKALWDELVNLDAWKTPQNNAFLVKEFVHLCYQDGEIELGCKLFLKKVRHVPEIRLDLISMGQLDDEGFSNKFSSGRWKLSKGSLIMVRR</sequence>
<comment type="caution">
    <text evidence="1">The sequence shown here is derived from an EMBL/GenBank/DDBJ whole genome shotgun (WGS) entry which is preliminary data.</text>
</comment>
<dbReference type="Proteomes" id="UP000233551">
    <property type="component" value="Unassembled WGS sequence"/>
</dbReference>
<keyword evidence="2" id="KW-1185">Reference proteome</keyword>
<protein>
    <recommendedName>
        <fullName evidence="3">DUF4219 domain-containing protein</fullName>
    </recommendedName>
</protein>
<organism evidence="1 2">
    <name type="scientific">Punica granatum</name>
    <name type="common">Pomegranate</name>
    <dbReference type="NCBI Taxonomy" id="22663"/>
    <lineage>
        <taxon>Eukaryota</taxon>
        <taxon>Viridiplantae</taxon>
        <taxon>Streptophyta</taxon>
        <taxon>Embryophyta</taxon>
        <taxon>Tracheophyta</taxon>
        <taxon>Spermatophyta</taxon>
        <taxon>Magnoliopsida</taxon>
        <taxon>eudicotyledons</taxon>
        <taxon>Gunneridae</taxon>
        <taxon>Pentapetalae</taxon>
        <taxon>rosids</taxon>
        <taxon>malvids</taxon>
        <taxon>Myrtales</taxon>
        <taxon>Lythraceae</taxon>
        <taxon>Punica</taxon>
    </lineage>
</organism>
<gene>
    <name evidence="1" type="ORF">CRG98_003471</name>
</gene>
<evidence type="ECO:0000313" key="2">
    <source>
        <dbReference type="Proteomes" id="UP000233551"/>
    </source>
</evidence>